<dbReference type="AlphaFoldDB" id="A0A918L523"/>
<proteinExistence type="predicted"/>
<sequence>MTAATDTLIPVLEDACEAHAAVVARFRADATSTPPGADRHRLERQAAEAQDHLARIEGHLRAVRPSRGPLATTAQLMRFVALSAVRATLLPLDATVAAVTEIVRGQQLPDAHTLLKNAEDEYAATARAVATCQAGENVAEQLQDRESADLLHLLRRQDEQLLESIEAYLTQRAGAVAAATSGHRLPQAEAAGPAERGSLPDTVMHTVHAAMTRLGGALRASIRRVTDTAEGALREMPYPTRAAEQAHRAPIREQDLPTPAFGRLAVAEIQQRLRDLSQTQLTVIENYERTHAHRPAVLDAIQRLRSPEPWAGYDTMDLYEITDRLNQVPSSAAWQVLEYERYHLQRQRVISAAETRIPE</sequence>
<evidence type="ECO:0000313" key="2">
    <source>
        <dbReference type="Proteomes" id="UP000606194"/>
    </source>
</evidence>
<comment type="caution">
    <text evidence="1">The sequence shown here is derived from an EMBL/GenBank/DDBJ whole genome shotgun (WGS) entry which is preliminary data.</text>
</comment>
<reference evidence="1" key="1">
    <citation type="journal article" date="2014" name="Int. J. Syst. Evol. Microbiol.">
        <title>Complete genome sequence of Corynebacterium casei LMG S-19264T (=DSM 44701T), isolated from a smear-ripened cheese.</title>
        <authorList>
            <consortium name="US DOE Joint Genome Institute (JGI-PGF)"/>
            <person name="Walter F."/>
            <person name="Albersmeier A."/>
            <person name="Kalinowski J."/>
            <person name="Ruckert C."/>
        </authorList>
    </citation>
    <scope>NUCLEOTIDE SEQUENCE</scope>
    <source>
        <strain evidence="1">JCM 4386</strain>
    </source>
</reference>
<keyword evidence="2" id="KW-1185">Reference proteome</keyword>
<accession>A0A918L523</accession>
<evidence type="ECO:0000313" key="1">
    <source>
        <dbReference type="EMBL" id="GGS02874.1"/>
    </source>
</evidence>
<name>A0A918L523_9ACTN</name>
<dbReference type="EMBL" id="BMTL01000020">
    <property type="protein sequence ID" value="GGS02874.1"/>
    <property type="molecule type" value="Genomic_DNA"/>
</dbReference>
<reference evidence="1" key="2">
    <citation type="submission" date="2020-09" db="EMBL/GenBank/DDBJ databases">
        <authorList>
            <person name="Sun Q."/>
            <person name="Ohkuma M."/>
        </authorList>
    </citation>
    <scope>NUCLEOTIDE SEQUENCE</scope>
    <source>
        <strain evidence="1">JCM 4386</strain>
    </source>
</reference>
<gene>
    <name evidence="1" type="ORF">GCM10010269_47220</name>
</gene>
<protein>
    <submittedName>
        <fullName evidence="1">Uncharacterized protein</fullName>
    </submittedName>
</protein>
<dbReference type="Proteomes" id="UP000606194">
    <property type="component" value="Unassembled WGS sequence"/>
</dbReference>
<organism evidence="1 2">
    <name type="scientific">Streptomyces humidus</name>
    <dbReference type="NCBI Taxonomy" id="52259"/>
    <lineage>
        <taxon>Bacteria</taxon>
        <taxon>Bacillati</taxon>
        <taxon>Actinomycetota</taxon>
        <taxon>Actinomycetes</taxon>
        <taxon>Kitasatosporales</taxon>
        <taxon>Streptomycetaceae</taxon>
        <taxon>Streptomyces</taxon>
    </lineage>
</organism>
<dbReference type="RefSeq" id="WP_190151291.1">
    <property type="nucleotide sequence ID" value="NZ_BMTL01000020.1"/>
</dbReference>